<dbReference type="AlphaFoldDB" id="U6GZB3"/>
<dbReference type="VEuPathDB" id="ToxoDB:EAH_00045290"/>
<reference evidence="2" key="1">
    <citation type="submission" date="2013-10" db="EMBL/GenBank/DDBJ databases">
        <title>Genomic analysis of the causative agents of coccidiosis in chickens.</title>
        <authorList>
            <person name="Reid A.J."/>
            <person name="Blake D."/>
            <person name="Billington K."/>
            <person name="Browne H."/>
            <person name="Dunn M."/>
            <person name="Hung S."/>
            <person name="Kawahara F."/>
            <person name="Miranda-Saavedra D."/>
            <person name="Mourier T."/>
            <person name="Nagra H."/>
            <person name="Otto T.D."/>
            <person name="Rawlings N."/>
            <person name="Sanchez A."/>
            <person name="Sanders M."/>
            <person name="Subramaniam C."/>
            <person name="Tay Y."/>
            <person name="Dear P."/>
            <person name="Doerig C."/>
            <person name="Gruber A."/>
            <person name="Parkinson J."/>
            <person name="Shirley M."/>
            <person name="Wan K.L."/>
            <person name="Berriman M."/>
            <person name="Tomley F."/>
            <person name="Pain A."/>
        </authorList>
    </citation>
    <scope>NUCLEOTIDE SEQUENCE</scope>
    <source>
        <strain evidence="2">Houghton</strain>
    </source>
</reference>
<feature type="compositionally biased region" description="Low complexity" evidence="1">
    <location>
        <begin position="174"/>
        <end position="203"/>
    </location>
</feature>
<keyword evidence="3" id="KW-1185">Reference proteome</keyword>
<feature type="region of interest" description="Disordered" evidence="1">
    <location>
        <begin position="32"/>
        <end position="76"/>
    </location>
</feature>
<dbReference type="EMBL" id="HG673516">
    <property type="protein sequence ID" value="CDI83879.1"/>
    <property type="molecule type" value="Genomic_DNA"/>
</dbReference>
<feature type="region of interest" description="Disordered" evidence="1">
    <location>
        <begin position="174"/>
        <end position="216"/>
    </location>
</feature>
<reference evidence="2" key="2">
    <citation type="submission" date="2013-10" db="EMBL/GenBank/DDBJ databases">
        <authorList>
            <person name="Aslett M."/>
        </authorList>
    </citation>
    <scope>NUCLEOTIDE SEQUENCE</scope>
    <source>
        <strain evidence="2">Houghton</strain>
    </source>
</reference>
<evidence type="ECO:0000313" key="2">
    <source>
        <dbReference type="EMBL" id="CDI83879.1"/>
    </source>
</evidence>
<accession>U6GZB3</accession>
<evidence type="ECO:0000313" key="3">
    <source>
        <dbReference type="Proteomes" id="UP000018050"/>
    </source>
</evidence>
<dbReference type="RefSeq" id="XP_013247058.1">
    <property type="nucleotide sequence ID" value="XM_013391604.1"/>
</dbReference>
<sequence length="245" mass="24744">MISTGMRETEIISGPGGLLSIARAPQGAPLGAPQGALLGAPEGAPLGASEGAPLGAPQGAPTLGASSGTSLGAPEGASSLGAPRECCGCTGGPPCSASCCACSDACSACKEKEGGGVGVDKEEKEGGDSDLAKKTREFLSIDYSGVSAALNRFRYDPRLAVALRLPSSSSVSSPLYSPAALQQQQQQQQQHAAAAEQQQLQQLLPPPPPPLNLKRLSCSVDTILAAHEQQALQVRLLKGPPQEPS</sequence>
<organism evidence="2 3">
    <name type="scientific">Eimeria acervulina</name>
    <name type="common">Coccidian parasite</name>
    <dbReference type="NCBI Taxonomy" id="5801"/>
    <lineage>
        <taxon>Eukaryota</taxon>
        <taxon>Sar</taxon>
        <taxon>Alveolata</taxon>
        <taxon>Apicomplexa</taxon>
        <taxon>Conoidasida</taxon>
        <taxon>Coccidia</taxon>
        <taxon>Eucoccidiorida</taxon>
        <taxon>Eimeriorina</taxon>
        <taxon>Eimeriidae</taxon>
        <taxon>Eimeria</taxon>
    </lineage>
</organism>
<dbReference type="GeneID" id="25272599"/>
<proteinExistence type="predicted"/>
<evidence type="ECO:0000256" key="1">
    <source>
        <dbReference type="SAM" id="MobiDB-lite"/>
    </source>
</evidence>
<name>U6GZB3_EIMAC</name>
<dbReference type="Proteomes" id="UP000018050">
    <property type="component" value="Unassembled WGS sequence"/>
</dbReference>
<gene>
    <name evidence="2" type="ORF">EAH_00045290</name>
</gene>
<protein>
    <submittedName>
        <fullName evidence="2">Uncharacterized protein</fullName>
    </submittedName>
</protein>